<evidence type="ECO:0000256" key="1">
    <source>
        <dbReference type="PIRSR" id="PIRSR605502-1"/>
    </source>
</evidence>
<dbReference type="KEGG" id="ccot:CCAX7_53210"/>
<evidence type="ECO:0000313" key="3">
    <source>
        <dbReference type="Proteomes" id="UP000287394"/>
    </source>
</evidence>
<dbReference type="Proteomes" id="UP000287394">
    <property type="component" value="Chromosome"/>
</dbReference>
<organism evidence="2 3">
    <name type="scientific">Capsulimonas corticalis</name>
    <dbReference type="NCBI Taxonomy" id="2219043"/>
    <lineage>
        <taxon>Bacteria</taxon>
        <taxon>Bacillati</taxon>
        <taxon>Armatimonadota</taxon>
        <taxon>Armatimonadia</taxon>
        <taxon>Capsulimonadales</taxon>
        <taxon>Capsulimonadaceae</taxon>
        <taxon>Capsulimonas</taxon>
    </lineage>
</organism>
<dbReference type="SUPFAM" id="SSF101478">
    <property type="entry name" value="ADP-ribosylglycohydrolase"/>
    <property type="match status" value="1"/>
</dbReference>
<dbReference type="InterPro" id="IPR005502">
    <property type="entry name" value="Ribosyl_crysJ1"/>
</dbReference>
<gene>
    <name evidence="2" type="ORF">CCAX7_53210</name>
</gene>
<keyword evidence="1" id="KW-0460">Magnesium</keyword>
<dbReference type="EMBL" id="AP025739">
    <property type="protein sequence ID" value="BDI33270.1"/>
    <property type="molecule type" value="Genomic_DNA"/>
</dbReference>
<comment type="cofactor">
    <cofactor evidence="1">
        <name>Mg(2+)</name>
        <dbReference type="ChEBI" id="CHEBI:18420"/>
    </cofactor>
    <text evidence="1">Binds 2 magnesium ions per subunit.</text>
</comment>
<evidence type="ECO:0000313" key="2">
    <source>
        <dbReference type="EMBL" id="BDI33270.1"/>
    </source>
</evidence>
<keyword evidence="1" id="KW-0479">Metal-binding</keyword>
<dbReference type="AlphaFoldDB" id="A0A402CNR0"/>
<proteinExistence type="predicted"/>
<feature type="binding site" evidence="1">
    <location>
        <position position="416"/>
    </location>
    <ligand>
        <name>Mg(2+)</name>
        <dbReference type="ChEBI" id="CHEBI:18420"/>
        <label>1</label>
    </ligand>
</feature>
<dbReference type="Pfam" id="PF03747">
    <property type="entry name" value="ADP_ribosyl_GH"/>
    <property type="match status" value="1"/>
</dbReference>
<dbReference type="Gene3D" id="1.10.4080.10">
    <property type="entry name" value="ADP-ribosylation/Crystallin J1"/>
    <property type="match status" value="1"/>
</dbReference>
<keyword evidence="3" id="KW-1185">Reference proteome</keyword>
<feature type="binding site" evidence="1">
    <location>
        <position position="418"/>
    </location>
    <ligand>
        <name>Mg(2+)</name>
        <dbReference type="ChEBI" id="CHEBI:18420"/>
        <label>1</label>
    </ligand>
</feature>
<sequence length="476" mass="53526">MADIQETLLDQWAKRAVWLDGCDIETEYRQAREEGRSLASVEQEFQALIATPRTGPEWRNAVGGARGREWMQRVGDLIDRVQTLPFRADYQYEEPSDLDGIRQSRPASVDLPLWSGSDLEWERRLHGALLGRTIGCMLGKPVEGWDVASIRVTAEATGNWPLTDYLRKPTEAEDAAIETQSPKHRLHSWHAPMLRGTMHGMVEDDDTNYTTIGYSIVREFGKDFQPLDVAVYWCQNVPILHTCTAERIAYRNFVVNVLPPQSATARNPYREWIGAQIRADYFGYANPGNPTRAAEWAWRDASISHIKNGIYGEMWVAAMLAAAYVENDWVKVIRTGLAQIPALCRLREDIEGILTLYAEGVNYDGAVAAIHKQWNETNPHDWCHTNSNAQIVALGLLYGEDDFEKTITRAVMAGFDTDCNGATCGSLWGVKHGFDAIPNKWSEPISDTLRTGVVGYHEVAISKLAADMLETARKER</sequence>
<dbReference type="InterPro" id="IPR036705">
    <property type="entry name" value="Ribosyl_crysJ1_sf"/>
</dbReference>
<dbReference type="RefSeq" id="WP_165863867.1">
    <property type="nucleotide sequence ID" value="NZ_AP025739.1"/>
</dbReference>
<name>A0A402CNR0_9BACT</name>
<dbReference type="GO" id="GO:0046872">
    <property type="term" value="F:metal ion binding"/>
    <property type="evidence" value="ECO:0007669"/>
    <property type="project" value="UniProtKB-KW"/>
</dbReference>
<protein>
    <submittedName>
        <fullName evidence="2">Uncharacterized protein</fullName>
    </submittedName>
</protein>
<reference evidence="2 3" key="1">
    <citation type="journal article" date="2019" name="Int. J. Syst. Evol. Microbiol.">
        <title>Capsulimonas corticalis gen. nov., sp. nov., an aerobic capsulated bacterium, of a novel bacterial order, Capsulimonadales ord. nov., of the class Armatimonadia of the phylum Armatimonadetes.</title>
        <authorList>
            <person name="Li J."/>
            <person name="Kudo C."/>
            <person name="Tonouchi A."/>
        </authorList>
    </citation>
    <scope>NUCLEOTIDE SEQUENCE [LARGE SCALE GENOMIC DNA]</scope>
    <source>
        <strain evidence="2 3">AX-7</strain>
    </source>
</reference>
<accession>A0A402CNR0</accession>